<keyword evidence="3" id="KW-1185">Reference proteome</keyword>
<dbReference type="GO" id="GO:0005975">
    <property type="term" value="P:carbohydrate metabolic process"/>
    <property type="evidence" value="ECO:0007669"/>
    <property type="project" value="InterPro"/>
</dbReference>
<dbReference type="InterPro" id="IPR002516">
    <property type="entry name" value="Glyco_trans_11"/>
</dbReference>
<keyword evidence="2" id="KW-0808">Transferase</keyword>
<evidence type="ECO:0000256" key="2">
    <source>
        <dbReference type="ARBA" id="ARBA00022679"/>
    </source>
</evidence>
<dbReference type="Proteomes" id="UP000492821">
    <property type="component" value="Unassembled WGS sequence"/>
</dbReference>
<accession>A0A7E4URC5</accession>
<dbReference type="PANTHER" id="PTHR22898:SF3">
    <property type="entry name" value="ALPHA-1,2-FUCOSYLTRANSFERASE-RELATED"/>
    <property type="match status" value="1"/>
</dbReference>
<evidence type="ECO:0000313" key="3">
    <source>
        <dbReference type="Proteomes" id="UP000492821"/>
    </source>
</evidence>
<proteinExistence type="predicted"/>
<keyword evidence="1" id="KW-0328">Glycosyltransferase</keyword>
<organism evidence="3 4">
    <name type="scientific">Panagrellus redivivus</name>
    <name type="common">Microworm</name>
    <dbReference type="NCBI Taxonomy" id="6233"/>
    <lineage>
        <taxon>Eukaryota</taxon>
        <taxon>Metazoa</taxon>
        <taxon>Ecdysozoa</taxon>
        <taxon>Nematoda</taxon>
        <taxon>Chromadorea</taxon>
        <taxon>Rhabditida</taxon>
        <taxon>Tylenchina</taxon>
        <taxon>Panagrolaimomorpha</taxon>
        <taxon>Panagrolaimoidea</taxon>
        <taxon>Panagrolaimidae</taxon>
        <taxon>Panagrellus</taxon>
    </lineage>
</organism>
<dbReference type="GO" id="GO:0016020">
    <property type="term" value="C:membrane"/>
    <property type="evidence" value="ECO:0007669"/>
    <property type="project" value="InterPro"/>
</dbReference>
<dbReference type="PANTHER" id="PTHR22898">
    <property type="entry name" value="UNCHARACTERIZED GLYCOSOL TRANSFERASE-RELATED"/>
    <property type="match status" value="1"/>
</dbReference>
<name>A0A7E4URC5_PANRE</name>
<dbReference type="AlphaFoldDB" id="A0A7E4URC5"/>
<dbReference type="InterPro" id="IPR052501">
    <property type="entry name" value="Alpha-1-2_FucT"/>
</dbReference>
<evidence type="ECO:0000256" key="1">
    <source>
        <dbReference type="ARBA" id="ARBA00022676"/>
    </source>
</evidence>
<dbReference type="WBParaSite" id="Pan_g11845.t1">
    <property type="protein sequence ID" value="Pan_g11845.t1"/>
    <property type="gene ID" value="Pan_g11845"/>
</dbReference>
<sequence>MARLPKFLTGFCLGAILIYLFYPENTTKQRTTRLVKYDRYIMPTYRTCSGIGNQMFRVAALYGIGKYTQRTPAMDASQSCQQAYMSEIKSTFPRFYDLVKLKDPHSPTAEKVTFGDDCCMYQDPTIIPNSDADVLVLSGNFFQSFKYFGFAKPEIIELFQFSEGVKLSAAKYARDLFGSDRSHKMCVHVRRGDFITDAYNLETKTEFLIPAMTSVHSHLRANIKIDETSVVFIGIDEAYLASLHLPKSEFKHIYRVNGKSRGEEMYFGTEYCDSILLTASGSTFGWWIAYLSPRQVPVYYNEKVSKVPNFSKALHPNDYFLPEWHKLSLNDGFISIN</sequence>
<evidence type="ECO:0000313" key="4">
    <source>
        <dbReference type="WBParaSite" id="Pan_g11845.t1"/>
    </source>
</evidence>
<dbReference type="Pfam" id="PF01531">
    <property type="entry name" value="Glyco_transf_11"/>
    <property type="match status" value="1"/>
</dbReference>
<dbReference type="GO" id="GO:0008107">
    <property type="term" value="F:galactoside 2-alpha-L-fucosyltransferase activity"/>
    <property type="evidence" value="ECO:0007669"/>
    <property type="project" value="InterPro"/>
</dbReference>
<reference evidence="4" key="2">
    <citation type="submission" date="2020-10" db="UniProtKB">
        <authorList>
            <consortium name="WormBaseParasite"/>
        </authorList>
    </citation>
    <scope>IDENTIFICATION</scope>
</reference>
<reference evidence="3" key="1">
    <citation type="journal article" date="2013" name="Genetics">
        <title>The draft genome and transcriptome of Panagrellus redivivus are shaped by the harsh demands of a free-living lifestyle.</title>
        <authorList>
            <person name="Srinivasan J."/>
            <person name="Dillman A.R."/>
            <person name="Macchietto M.G."/>
            <person name="Heikkinen L."/>
            <person name="Lakso M."/>
            <person name="Fracchia K.M."/>
            <person name="Antoshechkin I."/>
            <person name="Mortazavi A."/>
            <person name="Wong G."/>
            <person name="Sternberg P.W."/>
        </authorList>
    </citation>
    <scope>NUCLEOTIDE SEQUENCE [LARGE SCALE GENOMIC DNA]</scope>
    <source>
        <strain evidence="3">MT8872</strain>
    </source>
</reference>
<protein>
    <submittedName>
        <fullName evidence="4">O-fucosyltransferase family protein</fullName>
    </submittedName>
</protein>